<evidence type="ECO:0000313" key="3">
    <source>
        <dbReference type="EMBL" id="KAG7457928.1"/>
    </source>
</evidence>
<dbReference type="AlphaFoldDB" id="A0A9D3PDQ0"/>
<dbReference type="EMBL" id="JAFDVH010000021">
    <property type="protein sequence ID" value="KAG7457928.1"/>
    <property type="molecule type" value="Genomic_DNA"/>
</dbReference>
<proteinExistence type="predicted"/>
<comment type="caution">
    <text evidence="3">The sequence shown here is derived from an EMBL/GenBank/DDBJ whole genome shotgun (WGS) entry which is preliminary data.</text>
</comment>
<feature type="compositionally biased region" description="Basic residues" evidence="2">
    <location>
        <begin position="322"/>
        <end position="331"/>
    </location>
</feature>
<organism evidence="3 4">
    <name type="scientific">Megalops atlanticus</name>
    <name type="common">Tarpon</name>
    <name type="synonym">Clupea gigantea</name>
    <dbReference type="NCBI Taxonomy" id="7932"/>
    <lineage>
        <taxon>Eukaryota</taxon>
        <taxon>Metazoa</taxon>
        <taxon>Chordata</taxon>
        <taxon>Craniata</taxon>
        <taxon>Vertebrata</taxon>
        <taxon>Euteleostomi</taxon>
        <taxon>Actinopterygii</taxon>
        <taxon>Neopterygii</taxon>
        <taxon>Teleostei</taxon>
        <taxon>Elopiformes</taxon>
        <taxon>Megalopidae</taxon>
        <taxon>Megalops</taxon>
    </lineage>
</organism>
<feature type="coiled-coil region" evidence="1">
    <location>
        <begin position="45"/>
        <end position="79"/>
    </location>
</feature>
<sequence>MMNTNQICIDSFLSNEDDVRAIEAAIKTAVKAVMYVLCNINANRVREYKMLLSQKDKENERLRMQVDSAEKELMSLRRYKHSVEHGRDVHVTCGHDSGFSSEENSKHSVCTKPGLPDGDEDMHSETVWNRDFTSACTRVSDGVEHQQRAKATDTSLIKVNEDFHSQGSRQRAASCTLKPSGDVRQSAVFPVKEEPSDFETVCVKLELCDQTVGELDGTHPGLPTNTEITWPRVGAGSVVPNHSFGMSVQPEERTMLSAACQKSRLSNKDRLLLYRARIRADPEKYQAYREMDRRRYQMRKKSIKDLPEHCQKLKREAWREASRRHRARKKSCLQTGPHIGQ</sequence>
<dbReference type="OrthoDB" id="8897098at2759"/>
<evidence type="ECO:0000256" key="1">
    <source>
        <dbReference type="SAM" id="Coils"/>
    </source>
</evidence>
<dbReference type="Proteomes" id="UP001046870">
    <property type="component" value="Chromosome 21"/>
</dbReference>
<protein>
    <submittedName>
        <fullName evidence="3">Uncharacterized protein</fullName>
    </submittedName>
</protein>
<keyword evidence="1" id="KW-0175">Coiled coil</keyword>
<reference evidence="3" key="1">
    <citation type="submission" date="2021-01" db="EMBL/GenBank/DDBJ databases">
        <authorList>
            <person name="Zahm M."/>
            <person name="Roques C."/>
            <person name="Cabau C."/>
            <person name="Klopp C."/>
            <person name="Donnadieu C."/>
            <person name="Jouanno E."/>
            <person name="Lampietro C."/>
            <person name="Louis A."/>
            <person name="Herpin A."/>
            <person name="Echchiki A."/>
            <person name="Berthelot C."/>
            <person name="Parey E."/>
            <person name="Roest-Crollius H."/>
            <person name="Braasch I."/>
            <person name="Postlethwait J."/>
            <person name="Bobe J."/>
            <person name="Montfort J."/>
            <person name="Bouchez O."/>
            <person name="Begum T."/>
            <person name="Mejri S."/>
            <person name="Adams A."/>
            <person name="Chen W.-J."/>
            <person name="Guiguen Y."/>
        </authorList>
    </citation>
    <scope>NUCLEOTIDE SEQUENCE</scope>
    <source>
        <strain evidence="3">YG-15Mar2019-1</strain>
        <tissue evidence="3">Brain</tissue>
    </source>
</reference>
<evidence type="ECO:0000313" key="4">
    <source>
        <dbReference type="Proteomes" id="UP001046870"/>
    </source>
</evidence>
<evidence type="ECO:0000256" key="2">
    <source>
        <dbReference type="SAM" id="MobiDB-lite"/>
    </source>
</evidence>
<feature type="region of interest" description="Disordered" evidence="2">
    <location>
        <begin position="320"/>
        <end position="341"/>
    </location>
</feature>
<accession>A0A9D3PDQ0</accession>
<name>A0A9D3PDQ0_MEGAT</name>
<keyword evidence="4" id="KW-1185">Reference proteome</keyword>
<gene>
    <name evidence="3" type="ORF">MATL_G00232440</name>
</gene>